<sequence>MWNELGTIGQCTQRGSNGCIWAASLTSRRLWPHKGTQRSRGWPDHHHPSSSCLGFAGER</sequence>
<reference evidence="2" key="1">
    <citation type="submission" date="2018-02" db="EMBL/GenBank/DDBJ databases">
        <title>Rhizophora mucronata_Transcriptome.</title>
        <authorList>
            <person name="Meera S.P."/>
            <person name="Sreeshan A."/>
            <person name="Augustine A."/>
        </authorList>
    </citation>
    <scope>NUCLEOTIDE SEQUENCE</scope>
    <source>
        <tissue evidence="2">Leaf</tissue>
    </source>
</reference>
<dbReference type="EMBL" id="GGEC01049614">
    <property type="protein sequence ID" value="MBX30098.1"/>
    <property type="molecule type" value="Transcribed_RNA"/>
</dbReference>
<accession>A0A2P2MIP5</accession>
<proteinExistence type="predicted"/>
<name>A0A2P2MIP5_RHIMU</name>
<organism evidence="2">
    <name type="scientific">Rhizophora mucronata</name>
    <name type="common">Asiatic mangrove</name>
    <dbReference type="NCBI Taxonomy" id="61149"/>
    <lineage>
        <taxon>Eukaryota</taxon>
        <taxon>Viridiplantae</taxon>
        <taxon>Streptophyta</taxon>
        <taxon>Embryophyta</taxon>
        <taxon>Tracheophyta</taxon>
        <taxon>Spermatophyta</taxon>
        <taxon>Magnoliopsida</taxon>
        <taxon>eudicotyledons</taxon>
        <taxon>Gunneridae</taxon>
        <taxon>Pentapetalae</taxon>
        <taxon>rosids</taxon>
        <taxon>fabids</taxon>
        <taxon>Malpighiales</taxon>
        <taxon>Rhizophoraceae</taxon>
        <taxon>Rhizophora</taxon>
    </lineage>
</organism>
<feature type="region of interest" description="Disordered" evidence="1">
    <location>
        <begin position="32"/>
        <end position="59"/>
    </location>
</feature>
<dbReference type="AlphaFoldDB" id="A0A2P2MIP5"/>
<evidence type="ECO:0000256" key="1">
    <source>
        <dbReference type="SAM" id="MobiDB-lite"/>
    </source>
</evidence>
<protein>
    <submittedName>
        <fullName evidence="2">Uncharacterized protein MANES_01G275000</fullName>
    </submittedName>
</protein>
<evidence type="ECO:0000313" key="2">
    <source>
        <dbReference type="EMBL" id="MBX30098.1"/>
    </source>
</evidence>